<dbReference type="Pfam" id="PF00149">
    <property type="entry name" value="Metallophos"/>
    <property type="match status" value="1"/>
</dbReference>
<dbReference type="Gene3D" id="3.60.21.10">
    <property type="match status" value="1"/>
</dbReference>
<dbReference type="PANTHER" id="PTHR42850">
    <property type="entry name" value="METALLOPHOSPHOESTERASE"/>
    <property type="match status" value="1"/>
</dbReference>
<evidence type="ECO:0000256" key="1">
    <source>
        <dbReference type="SAM" id="MobiDB-lite"/>
    </source>
</evidence>
<protein>
    <submittedName>
        <fullName evidence="3">(Perigord truffle) hypothetical protein</fullName>
    </submittedName>
</protein>
<reference evidence="3 4" key="1">
    <citation type="journal article" date="2010" name="Nature">
        <title>Perigord black truffle genome uncovers evolutionary origins and mechanisms of symbiosis.</title>
        <authorList>
            <person name="Martin F."/>
            <person name="Kohler A."/>
            <person name="Murat C."/>
            <person name="Balestrini R."/>
            <person name="Coutinho P.M."/>
            <person name="Jaillon O."/>
            <person name="Montanini B."/>
            <person name="Morin E."/>
            <person name="Noel B."/>
            <person name="Percudani R."/>
            <person name="Porcel B."/>
            <person name="Rubini A."/>
            <person name="Amicucci A."/>
            <person name="Amselem J."/>
            <person name="Anthouard V."/>
            <person name="Arcioni S."/>
            <person name="Artiguenave F."/>
            <person name="Aury J.M."/>
            <person name="Ballario P."/>
            <person name="Bolchi A."/>
            <person name="Brenna A."/>
            <person name="Brun A."/>
            <person name="Buee M."/>
            <person name="Cantarel B."/>
            <person name="Chevalier G."/>
            <person name="Couloux A."/>
            <person name="Da Silva C."/>
            <person name="Denoeud F."/>
            <person name="Duplessis S."/>
            <person name="Ghignone S."/>
            <person name="Hilselberger B."/>
            <person name="Iotti M."/>
            <person name="Marcais B."/>
            <person name="Mello A."/>
            <person name="Miranda M."/>
            <person name="Pacioni G."/>
            <person name="Quesneville H."/>
            <person name="Riccioni C."/>
            <person name="Ruotolo R."/>
            <person name="Splivallo R."/>
            <person name="Stocchi V."/>
            <person name="Tisserant E."/>
            <person name="Viscomi A.R."/>
            <person name="Zambonelli A."/>
            <person name="Zampieri E."/>
            <person name="Henrissat B."/>
            <person name="Lebrun M.H."/>
            <person name="Paolocci F."/>
            <person name="Bonfante P."/>
            <person name="Ottonello S."/>
            <person name="Wincker P."/>
        </authorList>
    </citation>
    <scope>NUCLEOTIDE SEQUENCE [LARGE SCALE GENOMIC DNA]</scope>
    <source>
        <strain evidence="3 4">Mel28</strain>
    </source>
</reference>
<dbReference type="GO" id="GO:0005737">
    <property type="term" value="C:cytoplasm"/>
    <property type="evidence" value="ECO:0007669"/>
    <property type="project" value="TreeGrafter"/>
</dbReference>
<evidence type="ECO:0000313" key="4">
    <source>
        <dbReference type="Proteomes" id="UP000006911"/>
    </source>
</evidence>
<evidence type="ECO:0000313" key="3">
    <source>
        <dbReference type="EMBL" id="CAZ80979.1"/>
    </source>
</evidence>
<dbReference type="GO" id="GO:0016791">
    <property type="term" value="F:phosphatase activity"/>
    <property type="evidence" value="ECO:0007669"/>
    <property type="project" value="TreeGrafter"/>
</dbReference>
<dbReference type="SUPFAM" id="SSF56300">
    <property type="entry name" value="Metallo-dependent phosphatases"/>
    <property type="match status" value="1"/>
</dbReference>
<dbReference type="CDD" id="cd00144">
    <property type="entry name" value="MPP_PPP_family"/>
    <property type="match status" value="1"/>
</dbReference>
<keyword evidence="4" id="KW-1185">Reference proteome</keyword>
<dbReference type="FunCoup" id="D5G8Y6">
    <property type="interactions" value="32"/>
</dbReference>
<name>D5G8Y6_TUBMM</name>
<gene>
    <name evidence="3" type="ORF">GSTUM_00004898001</name>
</gene>
<dbReference type="GO" id="GO:0000298">
    <property type="term" value="F:endopolyphosphatase activity"/>
    <property type="evidence" value="ECO:0007669"/>
    <property type="project" value="TreeGrafter"/>
</dbReference>
<dbReference type="Proteomes" id="UP000006911">
    <property type="component" value="Unassembled WGS sequence"/>
</dbReference>
<feature type="region of interest" description="Disordered" evidence="1">
    <location>
        <begin position="1"/>
        <end position="28"/>
    </location>
</feature>
<evidence type="ECO:0000259" key="2">
    <source>
        <dbReference type="Pfam" id="PF00149"/>
    </source>
</evidence>
<dbReference type="InterPro" id="IPR050126">
    <property type="entry name" value="Ap4A_hydrolase"/>
</dbReference>
<dbReference type="OMA" id="CLYGHQL"/>
<dbReference type="AlphaFoldDB" id="D5G8Y6"/>
<dbReference type="HOGENOM" id="CLU_023125_0_0_1"/>
<dbReference type="GO" id="GO:0006798">
    <property type="term" value="P:polyphosphate catabolic process"/>
    <property type="evidence" value="ECO:0007669"/>
    <property type="project" value="TreeGrafter"/>
</dbReference>
<proteinExistence type="predicted"/>
<dbReference type="GeneID" id="9181262"/>
<feature type="compositionally biased region" description="Low complexity" evidence="1">
    <location>
        <begin position="18"/>
        <end position="28"/>
    </location>
</feature>
<dbReference type="EMBL" id="FN430053">
    <property type="protein sequence ID" value="CAZ80979.1"/>
    <property type="molecule type" value="Genomic_DNA"/>
</dbReference>
<dbReference type="KEGG" id="tml:GSTUM_00004898001"/>
<feature type="domain" description="Calcineurin-like phosphoesterase" evidence="2">
    <location>
        <begin position="120"/>
        <end position="308"/>
    </location>
</feature>
<dbReference type="eggNOG" id="KOG0371">
    <property type="taxonomic scope" value="Eukaryota"/>
</dbReference>
<dbReference type="InParanoid" id="D5G8Y6"/>
<accession>D5G8Y6</accession>
<sequence>MAQKTTHGLLPLLPPPTTSQSPTAAPAASRSSRAFSKIKFGLLAGVLAISTFWAYSCSVGGCNHGEAPVFGGDEWEDDYAGVNEGISGRLGYTLVKDIPAESIPGRGKRGVKKGEGDDKRLIIVGDIHGMFDEFQSLLDKVSYDSESDYLVLAGDIISKGPDSLAVLDFARKIGAHCVRGNHEDRILLHYHDIQRRKRKHHLALSVERKLAKSLSKKQAEWLDACPLVVRAEKVPGLGQYYIVHAGLVHGIGLRRQDPVAIMTMRTLNHHLVPSPKQNGMHWAKYWNKMERRETHGHTTVVYGHYAAEGLDIRRYTKGLDSGCIRGRRLSAYILKANKGGRVEEDIVSVKCREYLD</sequence>
<dbReference type="InterPro" id="IPR004843">
    <property type="entry name" value="Calcineurin-like_PHP"/>
</dbReference>
<dbReference type="PANTHER" id="PTHR42850:SF4">
    <property type="entry name" value="ZINC-DEPENDENT ENDOPOLYPHOSPHATASE"/>
    <property type="match status" value="1"/>
</dbReference>
<dbReference type="STRING" id="656061.D5G8Y6"/>
<dbReference type="InterPro" id="IPR029052">
    <property type="entry name" value="Metallo-depent_PP-like"/>
</dbReference>
<dbReference type="RefSeq" id="XP_002836788.1">
    <property type="nucleotide sequence ID" value="XM_002836742.1"/>
</dbReference>
<organism evidence="3 4">
    <name type="scientific">Tuber melanosporum (strain Mel28)</name>
    <name type="common">Perigord black truffle</name>
    <dbReference type="NCBI Taxonomy" id="656061"/>
    <lineage>
        <taxon>Eukaryota</taxon>
        <taxon>Fungi</taxon>
        <taxon>Dikarya</taxon>
        <taxon>Ascomycota</taxon>
        <taxon>Pezizomycotina</taxon>
        <taxon>Pezizomycetes</taxon>
        <taxon>Pezizales</taxon>
        <taxon>Tuberaceae</taxon>
        <taxon>Tuber</taxon>
    </lineage>
</organism>